<protein>
    <submittedName>
        <fullName evidence="1">Uncharacterized protein</fullName>
    </submittedName>
</protein>
<keyword evidence="2" id="KW-1185">Reference proteome</keyword>
<evidence type="ECO:0000313" key="1">
    <source>
        <dbReference type="EMBL" id="WQF75951.1"/>
    </source>
</evidence>
<reference evidence="2" key="1">
    <citation type="journal article" date="2023" name="bioRxiv">
        <title>Complete genome of the Medicago anthracnose fungus, Colletotrichum destructivum, reveals a mini-chromosome-like region within a core chromosome.</title>
        <authorList>
            <person name="Lapalu N."/>
            <person name="Simon A."/>
            <person name="Lu A."/>
            <person name="Plaumann P.-L."/>
            <person name="Amselem J."/>
            <person name="Pigne S."/>
            <person name="Auger A."/>
            <person name="Koch C."/>
            <person name="Dallery J.-F."/>
            <person name="O'Connell R.J."/>
        </authorList>
    </citation>
    <scope>NUCLEOTIDE SEQUENCE [LARGE SCALE GENOMIC DNA]</scope>
    <source>
        <strain evidence="2">CBS 520.97</strain>
    </source>
</reference>
<dbReference type="RefSeq" id="XP_062773175.1">
    <property type="nucleotide sequence ID" value="XM_062917124.1"/>
</dbReference>
<dbReference type="Proteomes" id="UP001322277">
    <property type="component" value="Chromosome 1"/>
</dbReference>
<dbReference type="KEGG" id="cdet:87937468"/>
<accession>A0AAX4HXN8</accession>
<dbReference type="GeneID" id="87937468"/>
<name>A0AAX4HXN8_9PEZI</name>
<dbReference type="EMBL" id="CP137305">
    <property type="protein sequence ID" value="WQF75951.1"/>
    <property type="molecule type" value="Genomic_DNA"/>
</dbReference>
<organism evidence="1 2">
    <name type="scientific">Colletotrichum destructivum</name>
    <dbReference type="NCBI Taxonomy" id="34406"/>
    <lineage>
        <taxon>Eukaryota</taxon>
        <taxon>Fungi</taxon>
        <taxon>Dikarya</taxon>
        <taxon>Ascomycota</taxon>
        <taxon>Pezizomycotina</taxon>
        <taxon>Sordariomycetes</taxon>
        <taxon>Hypocreomycetidae</taxon>
        <taxon>Glomerellales</taxon>
        <taxon>Glomerellaceae</taxon>
        <taxon>Colletotrichum</taxon>
        <taxon>Colletotrichum destructivum species complex</taxon>
    </lineage>
</organism>
<gene>
    <name evidence="1" type="ORF">CDEST_00965</name>
</gene>
<evidence type="ECO:0000313" key="2">
    <source>
        <dbReference type="Proteomes" id="UP001322277"/>
    </source>
</evidence>
<sequence length="54" mass="6001">MLLMPRSGNLLVLYTANSRDSLDDHSKETLSQPALRESTQTAVATLLLLIRSRC</sequence>
<dbReference type="AlphaFoldDB" id="A0AAX4HXN8"/>
<proteinExistence type="predicted"/>